<proteinExistence type="predicted"/>
<dbReference type="AlphaFoldDB" id="A0A494X2V3"/>
<feature type="region of interest" description="Disordered" evidence="1">
    <location>
        <begin position="37"/>
        <end position="72"/>
    </location>
</feature>
<dbReference type="EMBL" id="RBZU01000019">
    <property type="protein sequence ID" value="RKP44670.1"/>
    <property type="molecule type" value="Genomic_DNA"/>
</dbReference>
<name>A0A494X2V3_9BURK</name>
<evidence type="ECO:0000256" key="1">
    <source>
        <dbReference type="SAM" id="MobiDB-lite"/>
    </source>
</evidence>
<comment type="caution">
    <text evidence="2">The sequence shown here is derived from an EMBL/GenBank/DDBJ whole genome shotgun (WGS) entry which is preliminary data.</text>
</comment>
<reference evidence="2 3" key="1">
    <citation type="submission" date="2018-10" db="EMBL/GenBank/DDBJ databases">
        <title>Robbsia sp. DHC34, isolated from soil.</title>
        <authorList>
            <person name="Gao Z.-H."/>
            <person name="Qiu L.-H."/>
        </authorList>
    </citation>
    <scope>NUCLEOTIDE SEQUENCE [LARGE SCALE GENOMIC DNA]</scope>
    <source>
        <strain evidence="2 3">DHC34</strain>
    </source>
</reference>
<evidence type="ECO:0000313" key="2">
    <source>
        <dbReference type="EMBL" id="RKP44670.1"/>
    </source>
</evidence>
<feature type="compositionally biased region" description="Acidic residues" evidence="1">
    <location>
        <begin position="63"/>
        <end position="72"/>
    </location>
</feature>
<organism evidence="2 3">
    <name type="scientific">Pararobbsia silviterrae</name>
    <dbReference type="NCBI Taxonomy" id="1792498"/>
    <lineage>
        <taxon>Bacteria</taxon>
        <taxon>Pseudomonadati</taxon>
        <taxon>Pseudomonadota</taxon>
        <taxon>Betaproteobacteria</taxon>
        <taxon>Burkholderiales</taxon>
        <taxon>Burkholderiaceae</taxon>
        <taxon>Pararobbsia</taxon>
    </lineage>
</organism>
<accession>A0A494X2V3</accession>
<protein>
    <submittedName>
        <fullName evidence="2">Uncharacterized protein</fullName>
    </submittedName>
</protein>
<dbReference type="Proteomes" id="UP000270342">
    <property type="component" value="Unassembled WGS sequence"/>
</dbReference>
<dbReference type="RefSeq" id="WP_121091217.1">
    <property type="nucleotide sequence ID" value="NZ_RBZU01000019.1"/>
</dbReference>
<sequence>MKFDELQNLIKGADDLAKSLSAAPTEPINNAAVAAAAKDGAAAGGDGNTTAQDPNASAGDTPAEGDEEDEDNPLAKSFSLTLEDGTTLEGFDGTELIKSLRAELAAESGARVADGEQFLKAFGSVISIVNTLTAEVDSTKKANAALGKQLDAAAAEIATLKAAGEELTKSLATFGNEGRGRRAATLVVHKPPVGADAGTDPVQPSKAEILAKALSAMQSGAISGSEASRIEATLNAGQQVSKALLDRIFK</sequence>
<gene>
    <name evidence="2" type="ORF">D7S86_26940</name>
</gene>
<evidence type="ECO:0000313" key="3">
    <source>
        <dbReference type="Proteomes" id="UP000270342"/>
    </source>
</evidence>
<keyword evidence="3" id="KW-1185">Reference proteome</keyword>